<dbReference type="EMBL" id="ALWO02000037">
    <property type="protein sequence ID" value="EOZ95505.1"/>
    <property type="molecule type" value="Genomic_DNA"/>
</dbReference>
<feature type="region of interest" description="Disordered" evidence="1">
    <location>
        <begin position="95"/>
        <end position="213"/>
    </location>
</feature>
<evidence type="ECO:0000313" key="2">
    <source>
        <dbReference type="EMBL" id="EOZ95505.1"/>
    </source>
</evidence>
<protein>
    <recommendedName>
        <fullName evidence="4">Tetratricopeptide repeat-containing protein</fullName>
    </recommendedName>
</protein>
<dbReference type="STRING" id="1189612.A33Q_2867"/>
<dbReference type="eggNOG" id="ENOG50336UI">
    <property type="taxonomic scope" value="Bacteria"/>
</dbReference>
<evidence type="ECO:0008006" key="4">
    <source>
        <dbReference type="Google" id="ProtNLM"/>
    </source>
</evidence>
<dbReference type="OrthoDB" id="594666at2"/>
<name>S2DES0_INDAL</name>
<dbReference type="Proteomes" id="UP000006073">
    <property type="component" value="Unassembled WGS sequence"/>
</dbReference>
<dbReference type="RefSeq" id="WP_009033278.1">
    <property type="nucleotide sequence ID" value="NZ_ALWO02000037.1"/>
</dbReference>
<sequence>MNPLQLLESIQKIKHPSKDDLVRLIKLHKAFPYFQIPKVLLAKYEKDKAHDESEDMLHFAAITSPDRTWLKQLLENDEKLDNIILSFNPSLKKAIEDKGPQNPDNLIDDLDGELVPSPPKKSDPKERTMLLKKLGEELVQGKSPDHQKPGAKPEEKKGAPANAEIVAKAQDSTEKVEKATPEGKTEPKKRKKQRGDELIESIKKREKKEIHDEKKKEQIDIIKAFSKREIKLATLKEIETQSKQDDLSAKSTKLNPTLVSESYAKLLLKQGKKQKAKEIYKKLMVKFPDKNTYFADLIKDLEENKS</sequence>
<keyword evidence="3" id="KW-1185">Reference proteome</keyword>
<organism evidence="2 3">
    <name type="scientific">Indibacter alkaliphilus (strain CCUG 57479 / KCTC 22604 / LW1)</name>
    <dbReference type="NCBI Taxonomy" id="1189612"/>
    <lineage>
        <taxon>Bacteria</taxon>
        <taxon>Pseudomonadati</taxon>
        <taxon>Bacteroidota</taxon>
        <taxon>Cytophagia</taxon>
        <taxon>Cytophagales</taxon>
        <taxon>Cyclobacteriaceae</taxon>
    </lineage>
</organism>
<comment type="caution">
    <text evidence="2">The sequence shown here is derived from an EMBL/GenBank/DDBJ whole genome shotgun (WGS) entry which is preliminary data.</text>
</comment>
<proteinExistence type="predicted"/>
<gene>
    <name evidence="2" type="ORF">A33Q_2867</name>
</gene>
<reference evidence="2 3" key="1">
    <citation type="journal article" date="2013" name="Genome Announc.">
        <title>Draft Genome Sequence of Indibacter alkaliphilus Strain LW1T, Isolated from Lonar Lake, a Haloalkaline Lake in the Buldana District of Maharashtra, India.</title>
        <authorList>
            <person name="Singh A."/>
            <person name="Kumar Jangir P."/>
            <person name="Sharma R."/>
            <person name="Singh A."/>
            <person name="Kumar Pinnaka A."/>
            <person name="Shivaji S."/>
        </authorList>
    </citation>
    <scope>NUCLEOTIDE SEQUENCE [LARGE SCALE GENOMIC DNA]</scope>
    <source>
        <strain evidence="3">CCUG 57479 / KCTC 22604 / LW1</strain>
    </source>
</reference>
<accession>S2DES0</accession>
<evidence type="ECO:0000313" key="3">
    <source>
        <dbReference type="Proteomes" id="UP000006073"/>
    </source>
</evidence>
<feature type="compositionally biased region" description="Basic and acidic residues" evidence="1">
    <location>
        <begin position="120"/>
        <end position="136"/>
    </location>
</feature>
<feature type="compositionally biased region" description="Basic and acidic residues" evidence="1">
    <location>
        <begin position="171"/>
        <end position="186"/>
    </location>
</feature>
<evidence type="ECO:0000256" key="1">
    <source>
        <dbReference type="SAM" id="MobiDB-lite"/>
    </source>
</evidence>
<feature type="compositionally biased region" description="Basic and acidic residues" evidence="1">
    <location>
        <begin position="194"/>
        <end position="213"/>
    </location>
</feature>
<feature type="compositionally biased region" description="Basic and acidic residues" evidence="1">
    <location>
        <begin position="143"/>
        <end position="158"/>
    </location>
</feature>
<dbReference type="AlphaFoldDB" id="S2DES0"/>